<dbReference type="InterPro" id="IPR020988">
    <property type="entry name" value="Pept_U32_collagenase"/>
</dbReference>
<protein>
    <submittedName>
        <fullName evidence="2">Peptidase U32</fullName>
    </submittedName>
</protein>
<comment type="caution">
    <text evidence="2">The sequence shown here is derived from an EMBL/GenBank/DDBJ whole genome shotgun (WGS) entry which is preliminary data.</text>
</comment>
<name>A0A1X0YAE2_9BACT</name>
<feature type="domain" description="Peptidase U32 collagenase" evidence="1">
    <location>
        <begin position="404"/>
        <end position="511"/>
    </location>
</feature>
<dbReference type="RefSeq" id="WP_085009640.1">
    <property type="nucleotide sequence ID" value="NZ_NAAD01000004.1"/>
</dbReference>
<evidence type="ECO:0000313" key="3">
    <source>
        <dbReference type="Proteomes" id="UP000193136"/>
    </source>
</evidence>
<dbReference type="Pfam" id="PF01136">
    <property type="entry name" value="Peptidase_U32"/>
    <property type="match status" value="1"/>
</dbReference>
<dbReference type="OrthoDB" id="9807498at2"/>
<keyword evidence="3" id="KW-1185">Reference proteome</keyword>
<accession>A0A1X0YAE2</accession>
<dbReference type="Proteomes" id="UP000193136">
    <property type="component" value="Unassembled WGS sequence"/>
</dbReference>
<organism evidence="2 3">
    <name type="scientific">Geothermobacter hydrogeniphilus</name>
    <dbReference type="NCBI Taxonomy" id="1969733"/>
    <lineage>
        <taxon>Bacteria</taxon>
        <taxon>Pseudomonadati</taxon>
        <taxon>Thermodesulfobacteriota</taxon>
        <taxon>Desulfuromonadia</taxon>
        <taxon>Desulfuromonadales</taxon>
        <taxon>Geothermobacteraceae</taxon>
        <taxon>Geothermobacter</taxon>
    </lineage>
</organism>
<dbReference type="PANTHER" id="PTHR30217">
    <property type="entry name" value="PEPTIDASE U32 FAMILY"/>
    <property type="match status" value="1"/>
</dbReference>
<reference evidence="2 3" key="1">
    <citation type="submission" date="2017-03" db="EMBL/GenBank/DDBJ databases">
        <title>Genome sequence of Geothermobacter sp. EPR-M, Deep-Sea Iron Reducer.</title>
        <authorList>
            <person name="Tully B."/>
            <person name="Savalia P."/>
            <person name="Abuyen K."/>
            <person name="Baughan C."/>
            <person name="Romero E."/>
            <person name="Ronkowski C."/>
            <person name="Torres B."/>
            <person name="Tremblay J."/>
            <person name="Trujillo A."/>
            <person name="Tyler M."/>
            <person name="Perez-Rodriguez I."/>
            <person name="Amend J."/>
        </authorList>
    </citation>
    <scope>NUCLEOTIDE SEQUENCE [LARGE SCALE GENOMIC DNA]</scope>
    <source>
        <strain evidence="2 3">EPR-M</strain>
    </source>
</reference>
<evidence type="ECO:0000313" key="2">
    <source>
        <dbReference type="EMBL" id="ORJ62086.1"/>
    </source>
</evidence>
<proteinExistence type="predicted"/>
<gene>
    <name evidence="2" type="ORF">B5V00_04865</name>
</gene>
<dbReference type="InterPro" id="IPR001539">
    <property type="entry name" value="Peptidase_U32"/>
</dbReference>
<dbReference type="EMBL" id="NAAD01000004">
    <property type="protein sequence ID" value="ORJ62086.1"/>
    <property type="molecule type" value="Genomic_DNA"/>
</dbReference>
<evidence type="ECO:0000259" key="1">
    <source>
        <dbReference type="Pfam" id="PF12392"/>
    </source>
</evidence>
<dbReference type="AlphaFoldDB" id="A0A1X0YAE2"/>
<sequence length="795" mass="88499">MTHRKSPSPTKPELLAPAGSLEAFFAAAEAGADAVYCGLKAFSARAKAKNFSVADLEKMSAAQHAAGRRLYVTLNTLVKERELPELVDTLATLDQIGVDGLILQDLAVWKLAREHFPQLELHASTQMTVHNAAGVKMLERMGFTRGVLARELTLDEITAIRRQTHLELEHFIHGALCFSFSGQCYFSSFLGGQSGNRGRCTQPCRRRYRQRGKDGYFFSPNDLSAIDLLPELIAAGICSLKIEGRMKSAEYVHNVVSAYRMVLDADRKHRQDVLKEAKQLLKDAFGRPPTRGFLAGPTPVDIVSPNLRGATGRWLGNISQVRGRQIGFKTRDLLQAGDRLRIQPASDRPGTAFTVRTLQLGRRPVKQAAAGSQVTVPTPFADRFQVGDAVFKVSSRQAFTLSETACRKRLERISTEPTALNLRILMPDNHSLQLTAELAGIEHTARFAVETFPAKDNPLNRETLRAAFSQAGNNGFRLEQLTCRKLPPVVIPPSRLKQIRREFYAQLAQQLSCRRQNHDSSARQRARRSLLACGEPAGQERRTTLGLGNARDLQILARDGIDRVLLPLSAGNIQGVQQAGRWGRQTERIVWDLPFILPDDQWQQTGELIRTLYEQGFRRFRLGNLGHFPLFDDYPEAELEGSYRLFILNSQAALAWRDLGLSGGMAYIEDDRDNLADLFTRPTGLPLDLTVYASVPLLTSRIPLKNLQKEGGISSDRGDRFRVQQRSGVSILSSETDFSLLDRQQDLAALGVRRLTVDLSHLGAFSPRGKQVLNALQKESPLPNTSVFNFDFGME</sequence>
<dbReference type="PANTHER" id="PTHR30217:SF10">
    <property type="entry name" value="23S RRNA 5-HYDROXYCYTIDINE C2501 SYNTHASE"/>
    <property type="match status" value="1"/>
</dbReference>
<dbReference type="InterPro" id="IPR051454">
    <property type="entry name" value="RNA/ubiquinone_mod_enzymes"/>
</dbReference>
<dbReference type="Pfam" id="PF12392">
    <property type="entry name" value="DUF3656"/>
    <property type="match status" value="1"/>
</dbReference>